<accession>A0A9X4KPU2</accession>
<comment type="caution">
    <text evidence="2">The sequence shown here is derived from an EMBL/GenBank/DDBJ whole genome shotgun (WGS) entry which is preliminary data.</text>
</comment>
<name>A0A9X4KPU2_9BACL</name>
<dbReference type="EMBL" id="JAPDIA010000002">
    <property type="protein sequence ID" value="MDG0808650.1"/>
    <property type="molecule type" value="Genomic_DNA"/>
</dbReference>
<gene>
    <name evidence="2" type="ORF">OMP40_04025</name>
</gene>
<dbReference type="AlphaFoldDB" id="A0A9X4KPU2"/>
<feature type="domain" description="N-acetyltransferase" evidence="1">
    <location>
        <begin position="1"/>
        <end position="70"/>
    </location>
</feature>
<reference evidence="2" key="1">
    <citation type="submission" date="2022-10" db="EMBL/GenBank/DDBJ databases">
        <title>Comparative genomic analysis of Cohnella hashimotonis sp. nov., isolated from the International Space Station.</title>
        <authorList>
            <person name="Simpson A."/>
            <person name="Venkateswaran K."/>
        </authorList>
    </citation>
    <scope>NUCLEOTIDE SEQUENCE</scope>
    <source>
        <strain evidence="2">DSM 28161</strain>
    </source>
</reference>
<protein>
    <submittedName>
        <fullName evidence="2">GNAT family N-acetyltransferase</fullName>
        <ecNumber evidence="2">2.3.1.-</ecNumber>
    </submittedName>
</protein>
<evidence type="ECO:0000313" key="3">
    <source>
        <dbReference type="Proteomes" id="UP001153404"/>
    </source>
</evidence>
<dbReference type="SUPFAM" id="SSF55729">
    <property type="entry name" value="Acyl-CoA N-acyltransferases (Nat)"/>
    <property type="match status" value="1"/>
</dbReference>
<organism evidence="2 3">
    <name type="scientific">Cohnella rhizosphaerae</name>
    <dbReference type="NCBI Taxonomy" id="1457232"/>
    <lineage>
        <taxon>Bacteria</taxon>
        <taxon>Bacillati</taxon>
        <taxon>Bacillota</taxon>
        <taxon>Bacilli</taxon>
        <taxon>Bacillales</taxon>
        <taxon>Paenibacillaceae</taxon>
        <taxon>Cohnella</taxon>
    </lineage>
</organism>
<dbReference type="InterPro" id="IPR000182">
    <property type="entry name" value="GNAT_dom"/>
</dbReference>
<keyword evidence="2" id="KW-0808">Transferase</keyword>
<dbReference type="InterPro" id="IPR016181">
    <property type="entry name" value="Acyl_CoA_acyltransferase"/>
</dbReference>
<dbReference type="RefSeq" id="WP_277529356.1">
    <property type="nucleotide sequence ID" value="NZ_JAPDIA010000002.1"/>
</dbReference>
<proteinExistence type="predicted"/>
<dbReference type="Gene3D" id="3.40.630.30">
    <property type="match status" value="1"/>
</dbReference>
<evidence type="ECO:0000313" key="2">
    <source>
        <dbReference type="EMBL" id="MDG0808650.1"/>
    </source>
</evidence>
<dbReference type="EC" id="2.3.1.-" evidence="2"/>
<dbReference type="Pfam" id="PF00583">
    <property type="entry name" value="Acetyltransf_1"/>
    <property type="match status" value="1"/>
</dbReference>
<keyword evidence="3" id="KW-1185">Reference proteome</keyword>
<dbReference type="GO" id="GO:0016747">
    <property type="term" value="F:acyltransferase activity, transferring groups other than amino-acyl groups"/>
    <property type="evidence" value="ECO:0007669"/>
    <property type="project" value="InterPro"/>
</dbReference>
<keyword evidence="2" id="KW-0012">Acyltransferase</keyword>
<sequence>MGGIGPLGIDEACRGHRYGISIVQAAIHFLTARGVRRIVIDTTPYVDFYGKLGYEVWKTYAKYDKMLDEV</sequence>
<dbReference type="Proteomes" id="UP001153404">
    <property type="component" value="Unassembled WGS sequence"/>
</dbReference>
<evidence type="ECO:0000259" key="1">
    <source>
        <dbReference type="PROSITE" id="PS51186"/>
    </source>
</evidence>
<dbReference type="PROSITE" id="PS51186">
    <property type="entry name" value="GNAT"/>
    <property type="match status" value="1"/>
</dbReference>